<proteinExistence type="predicted"/>
<comment type="caution">
    <text evidence="1">The sequence shown here is derived from an EMBL/GenBank/DDBJ whole genome shotgun (WGS) entry which is preliminary data.</text>
</comment>
<evidence type="ECO:0000313" key="2">
    <source>
        <dbReference type="Proteomes" id="UP001239111"/>
    </source>
</evidence>
<accession>A0ACC2NMB5</accession>
<dbReference type="EMBL" id="CM056743">
    <property type="protein sequence ID" value="KAJ8671771.1"/>
    <property type="molecule type" value="Genomic_DNA"/>
</dbReference>
<evidence type="ECO:0000313" key="1">
    <source>
        <dbReference type="EMBL" id="KAJ8671771.1"/>
    </source>
</evidence>
<organism evidence="1 2">
    <name type="scientific">Eretmocerus hayati</name>
    <dbReference type="NCBI Taxonomy" id="131215"/>
    <lineage>
        <taxon>Eukaryota</taxon>
        <taxon>Metazoa</taxon>
        <taxon>Ecdysozoa</taxon>
        <taxon>Arthropoda</taxon>
        <taxon>Hexapoda</taxon>
        <taxon>Insecta</taxon>
        <taxon>Pterygota</taxon>
        <taxon>Neoptera</taxon>
        <taxon>Endopterygota</taxon>
        <taxon>Hymenoptera</taxon>
        <taxon>Apocrita</taxon>
        <taxon>Proctotrupomorpha</taxon>
        <taxon>Chalcidoidea</taxon>
        <taxon>Aphelinidae</taxon>
        <taxon>Aphelininae</taxon>
        <taxon>Eretmocerus</taxon>
    </lineage>
</organism>
<name>A0ACC2NMB5_9HYME</name>
<dbReference type="Proteomes" id="UP001239111">
    <property type="component" value="Chromosome 3"/>
</dbReference>
<sequence>MADQYEQILEALEHDGNLDIFDTEGKLLRETDSIWQILKERFSLRCSAISMYMKFKFNRNEMLNKARSIVHQKNKTKHKGDAPTSDFVTEVAISSKCKDTREAPTFLKEFPEQEMLREERHAHGLNNFMTASLVACNEDQDAQYHDSGNSFDGSNHIFDGNGSLRDDDDGAALSGLTLNLSLSSTAEGSTEQVVSTNATDAPLTFDPIEIST</sequence>
<reference evidence="1" key="1">
    <citation type="submission" date="2023-04" db="EMBL/GenBank/DDBJ databases">
        <title>A chromosome-level genome assembly of the parasitoid wasp Eretmocerus hayati.</title>
        <authorList>
            <person name="Zhong Y."/>
            <person name="Liu S."/>
            <person name="Liu Y."/>
        </authorList>
    </citation>
    <scope>NUCLEOTIDE SEQUENCE</scope>
    <source>
        <strain evidence="1">ZJU_SS_LIU_2023</strain>
    </source>
</reference>
<keyword evidence="2" id="KW-1185">Reference proteome</keyword>
<protein>
    <submittedName>
        <fullName evidence="1">Uncharacterized protein</fullName>
    </submittedName>
</protein>
<gene>
    <name evidence="1" type="ORF">QAD02_003030</name>
</gene>